<dbReference type="EMBL" id="MU003694">
    <property type="protein sequence ID" value="KAF2814803.1"/>
    <property type="molecule type" value="Genomic_DNA"/>
</dbReference>
<dbReference type="AlphaFoldDB" id="A0A6A6Z2A6"/>
<accession>A0A6A6Z2A6</accession>
<sequence length="172" mass="18292">MQAKRQLTCVTRAGEMTGALHGSRFPGDRVCCEMGLGVRLAPSRQAESTKPGGSSARLHLARRAVGIASRSSKEEVQDAVKHTTLDLEMCGRGALAVYPTTAACDWDSTLRDGSTASTMIAHASHQPRNRSTASHFASSYTIRGVAPSPHKPDASPRRTRCPSTPKHAILSG</sequence>
<protein>
    <submittedName>
        <fullName evidence="2 4">Uncharacterized protein</fullName>
    </submittedName>
</protein>
<dbReference type="Proteomes" id="UP000504636">
    <property type="component" value="Unplaced"/>
</dbReference>
<keyword evidence="3" id="KW-1185">Reference proteome</keyword>
<dbReference type="GeneID" id="54462664"/>
<name>A0A6A6Z2A6_9PEZI</name>
<evidence type="ECO:0000313" key="4">
    <source>
        <dbReference type="RefSeq" id="XP_033581767.1"/>
    </source>
</evidence>
<feature type="region of interest" description="Disordered" evidence="1">
    <location>
        <begin position="143"/>
        <end position="172"/>
    </location>
</feature>
<evidence type="ECO:0000313" key="3">
    <source>
        <dbReference type="Proteomes" id="UP000504636"/>
    </source>
</evidence>
<organism evidence="2">
    <name type="scientific">Mytilinidion resinicola</name>
    <dbReference type="NCBI Taxonomy" id="574789"/>
    <lineage>
        <taxon>Eukaryota</taxon>
        <taxon>Fungi</taxon>
        <taxon>Dikarya</taxon>
        <taxon>Ascomycota</taxon>
        <taxon>Pezizomycotina</taxon>
        <taxon>Dothideomycetes</taxon>
        <taxon>Pleosporomycetidae</taxon>
        <taxon>Mytilinidiales</taxon>
        <taxon>Mytilinidiaceae</taxon>
        <taxon>Mytilinidion</taxon>
    </lineage>
</organism>
<proteinExistence type="predicted"/>
<dbReference type="RefSeq" id="XP_033581767.1">
    <property type="nucleotide sequence ID" value="XM_033721771.1"/>
</dbReference>
<reference evidence="4" key="2">
    <citation type="submission" date="2020-04" db="EMBL/GenBank/DDBJ databases">
        <authorList>
            <consortium name="NCBI Genome Project"/>
        </authorList>
    </citation>
    <scope>NUCLEOTIDE SEQUENCE</scope>
    <source>
        <strain evidence="4">CBS 304.34</strain>
    </source>
</reference>
<evidence type="ECO:0000313" key="2">
    <source>
        <dbReference type="EMBL" id="KAF2814803.1"/>
    </source>
</evidence>
<evidence type="ECO:0000256" key="1">
    <source>
        <dbReference type="SAM" id="MobiDB-lite"/>
    </source>
</evidence>
<reference evidence="2 4" key="1">
    <citation type="journal article" date="2020" name="Stud. Mycol.">
        <title>101 Dothideomycetes genomes: a test case for predicting lifestyles and emergence of pathogens.</title>
        <authorList>
            <person name="Haridas S."/>
            <person name="Albert R."/>
            <person name="Binder M."/>
            <person name="Bloem J."/>
            <person name="Labutti K."/>
            <person name="Salamov A."/>
            <person name="Andreopoulos B."/>
            <person name="Baker S."/>
            <person name="Barry K."/>
            <person name="Bills G."/>
            <person name="Bluhm B."/>
            <person name="Cannon C."/>
            <person name="Castanera R."/>
            <person name="Culley D."/>
            <person name="Daum C."/>
            <person name="Ezra D."/>
            <person name="Gonzalez J."/>
            <person name="Henrissat B."/>
            <person name="Kuo A."/>
            <person name="Liang C."/>
            <person name="Lipzen A."/>
            <person name="Lutzoni F."/>
            <person name="Magnuson J."/>
            <person name="Mondo S."/>
            <person name="Nolan M."/>
            <person name="Ohm R."/>
            <person name="Pangilinan J."/>
            <person name="Park H.-J."/>
            <person name="Ramirez L."/>
            <person name="Alfaro M."/>
            <person name="Sun H."/>
            <person name="Tritt A."/>
            <person name="Yoshinaga Y."/>
            <person name="Zwiers L.-H."/>
            <person name="Turgeon B."/>
            <person name="Goodwin S."/>
            <person name="Spatafora J."/>
            <person name="Crous P."/>
            <person name="Grigoriev I."/>
        </authorList>
    </citation>
    <scope>NUCLEOTIDE SEQUENCE</scope>
    <source>
        <strain evidence="2 4">CBS 304.34</strain>
    </source>
</reference>
<reference evidence="4" key="3">
    <citation type="submission" date="2025-04" db="UniProtKB">
        <authorList>
            <consortium name="RefSeq"/>
        </authorList>
    </citation>
    <scope>IDENTIFICATION</scope>
    <source>
        <strain evidence="4">CBS 304.34</strain>
    </source>
</reference>
<gene>
    <name evidence="2 4" type="ORF">BDZ99DRAFT_472178</name>
</gene>